<feature type="signal peptide" evidence="2">
    <location>
        <begin position="1"/>
        <end position="25"/>
    </location>
</feature>
<dbReference type="EMBL" id="CP014691">
    <property type="protein sequence ID" value="AQS88800.1"/>
    <property type="molecule type" value="Genomic_DNA"/>
</dbReference>
<feature type="chain" id="PRO_5043769562" evidence="2">
    <location>
        <begin position="26"/>
        <end position="137"/>
    </location>
</feature>
<proteinExistence type="predicted"/>
<dbReference type="KEGG" id="nch:A0U93_13675"/>
<protein>
    <submittedName>
        <fullName evidence="3">Uncharacterized protein</fullName>
    </submittedName>
</protein>
<dbReference type="PROSITE" id="PS51257">
    <property type="entry name" value="PROKAR_LIPOPROTEIN"/>
    <property type="match status" value="1"/>
</dbReference>
<organism evidence="3 4">
    <name type="scientific">Neoasaia chiangmaiensis</name>
    <dbReference type="NCBI Taxonomy" id="320497"/>
    <lineage>
        <taxon>Bacteria</taxon>
        <taxon>Pseudomonadati</taxon>
        <taxon>Pseudomonadota</taxon>
        <taxon>Alphaproteobacteria</taxon>
        <taxon>Acetobacterales</taxon>
        <taxon>Acetobacteraceae</taxon>
        <taxon>Neoasaia</taxon>
    </lineage>
</organism>
<feature type="region of interest" description="Disordered" evidence="1">
    <location>
        <begin position="85"/>
        <end position="137"/>
    </location>
</feature>
<feature type="compositionally biased region" description="Low complexity" evidence="1">
    <location>
        <begin position="107"/>
        <end position="127"/>
    </location>
</feature>
<dbReference type="AlphaFoldDB" id="A0A1U9KSZ9"/>
<dbReference type="STRING" id="320497.A0U93_13675"/>
<keyword evidence="4" id="KW-1185">Reference proteome</keyword>
<dbReference type="RefSeq" id="WP_077807846.1">
    <property type="nucleotide sequence ID" value="NZ_BJXS01000001.1"/>
</dbReference>
<keyword evidence="2" id="KW-0732">Signal</keyword>
<evidence type="ECO:0000256" key="2">
    <source>
        <dbReference type="SAM" id="SignalP"/>
    </source>
</evidence>
<evidence type="ECO:0000256" key="1">
    <source>
        <dbReference type="SAM" id="MobiDB-lite"/>
    </source>
</evidence>
<evidence type="ECO:0000313" key="3">
    <source>
        <dbReference type="EMBL" id="AQS88800.1"/>
    </source>
</evidence>
<name>A0A1U9KSZ9_9PROT</name>
<reference evidence="3 4" key="1">
    <citation type="submission" date="2016-03" db="EMBL/GenBank/DDBJ databases">
        <title>Acetic acid bacteria sequencing.</title>
        <authorList>
            <person name="Brandt J."/>
            <person name="Jakob F."/>
            <person name="Vogel R.F."/>
        </authorList>
    </citation>
    <scope>NUCLEOTIDE SEQUENCE [LARGE SCALE GENOMIC DNA]</scope>
    <source>
        <strain evidence="3 4">NBRC 101099</strain>
    </source>
</reference>
<sequence length="137" mass="13478">MTKTRSLGRRASALMGLAGTAALLAGCTNPYDPGSRALGGGLIGGGTGAAIGALAGGGRGAAIGALAGGALGAGAGAVTTPNRGGYSQGGYYNQGSNNGYARPNYPPNYQQGGYYQGQQQPYPQGQYAPPPNYNNGY</sequence>
<feature type="compositionally biased region" description="Low complexity" evidence="1">
    <location>
        <begin position="89"/>
        <end position="100"/>
    </location>
</feature>
<accession>A0A1U9KSZ9</accession>
<dbReference type="Proteomes" id="UP000188604">
    <property type="component" value="Chromosome"/>
</dbReference>
<gene>
    <name evidence="3" type="ORF">A0U93_13675</name>
</gene>
<evidence type="ECO:0000313" key="4">
    <source>
        <dbReference type="Proteomes" id="UP000188604"/>
    </source>
</evidence>
<feature type="compositionally biased region" description="Pro residues" evidence="1">
    <location>
        <begin position="128"/>
        <end position="137"/>
    </location>
</feature>